<dbReference type="EMBL" id="CP003359">
    <property type="protein sequence ID" value="AGB41282.1"/>
    <property type="molecule type" value="Genomic_DNA"/>
</dbReference>
<dbReference type="Proteomes" id="UP000010880">
    <property type="component" value="Chromosome"/>
</dbReference>
<dbReference type="Pfam" id="PF04773">
    <property type="entry name" value="FecR"/>
    <property type="match status" value="1"/>
</dbReference>
<dbReference type="HOGENOM" id="CLU_965647_0_0_9"/>
<feature type="compositionally biased region" description="Low complexity" evidence="1">
    <location>
        <begin position="266"/>
        <end position="277"/>
    </location>
</feature>
<dbReference type="OrthoDB" id="2888245at2"/>
<protein>
    <submittedName>
        <fullName evidence="3">Fe2+-dicitrate sensor, membrane component</fullName>
    </submittedName>
</protein>
<dbReference type="PANTHER" id="PTHR38731">
    <property type="entry name" value="LIPL45-RELATED LIPOPROTEIN-RELATED"/>
    <property type="match status" value="1"/>
</dbReference>
<sequence length="288" mass="32266">MRNYKKIILIAILTVLILNLFPRQTLANTTIKLKHLEGKVLYKEDGWWFFTNKWKQVKSQVELEVGDKIRTKTDSKAVLIFTNQAQVLIEDQSKLEVTKNQAGKLDLKKLKLTIGEVIVKFIDQFGGRFKIETPSAVAGVRGTTFSVEVTNSQVTKVAVTEGKVAVSSAVGEVKITAGQMAKVKNKQTKPQVSAISAKGKIKWHKKKKWLKKTKQWAQEVKKKVKQMIKEQKQKAKEKKKAGKDNKPNNIPADNSQNPTVNKNKGQSNQSTNNSASTKAKKSQGKGKR</sequence>
<evidence type="ECO:0000313" key="3">
    <source>
        <dbReference type="EMBL" id="AGB41282.1"/>
    </source>
</evidence>
<evidence type="ECO:0000259" key="2">
    <source>
        <dbReference type="Pfam" id="PF04773"/>
    </source>
</evidence>
<feature type="compositionally biased region" description="Basic residues" evidence="1">
    <location>
        <begin position="199"/>
        <end position="214"/>
    </location>
</feature>
<evidence type="ECO:0000313" key="4">
    <source>
        <dbReference type="Proteomes" id="UP000010880"/>
    </source>
</evidence>
<dbReference type="STRING" id="748449.Halha_1337"/>
<proteinExistence type="predicted"/>
<dbReference type="Gene3D" id="2.60.120.1440">
    <property type="match status" value="1"/>
</dbReference>
<gene>
    <name evidence="3" type="ordered locus">Halha_1337</name>
</gene>
<evidence type="ECO:0000256" key="1">
    <source>
        <dbReference type="SAM" id="MobiDB-lite"/>
    </source>
</evidence>
<organism evidence="3 4">
    <name type="scientific">Halobacteroides halobius (strain ATCC 35273 / DSM 5150 / MD-1)</name>
    <dbReference type="NCBI Taxonomy" id="748449"/>
    <lineage>
        <taxon>Bacteria</taxon>
        <taxon>Bacillati</taxon>
        <taxon>Bacillota</taxon>
        <taxon>Clostridia</taxon>
        <taxon>Halanaerobiales</taxon>
        <taxon>Halobacteroidaceae</taxon>
        <taxon>Halobacteroides</taxon>
    </lineage>
</organism>
<accession>L0K7Q3</accession>
<feature type="region of interest" description="Disordered" evidence="1">
    <location>
        <begin position="186"/>
        <end position="288"/>
    </location>
</feature>
<feature type="domain" description="FecR protein" evidence="2">
    <location>
        <begin position="67"/>
        <end position="164"/>
    </location>
</feature>
<reference evidence="4" key="1">
    <citation type="submission" date="2012-02" db="EMBL/GenBank/DDBJ databases">
        <title>The complete genome of Halobacteroides halobius DSM 5150.</title>
        <authorList>
            <person name="Lucas S."/>
            <person name="Copeland A."/>
            <person name="Lapidus A."/>
            <person name="Glavina del Rio T."/>
            <person name="Dalin E."/>
            <person name="Tice H."/>
            <person name="Bruce D."/>
            <person name="Goodwin L."/>
            <person name="Pitluck S."/>
            <person name="Peters L."/>
            <person name="Mikhailova N."/>
            <person name="Gu W."/>
            <person name="Kyrpides N."/>
            <person name="Mavromatis K."/>
            <person name="Ivanova N."/>
            <person name="Brettin T."/>
            <person name="Detter J.C."/>
            <person name="Han C."/>
            <person name="Larimer F."/>
            <person name="Land M."/>
            <person name="Hauser L."/>
            <person name="Markowitz V."/>
            <person name="Cheng J.-F."/>
            <person name="Hugenholtz P."/>
            <person name="Woyke T."/>
            <person name="Wu D."/>
            <person name="Tindall B."/>
            <person name="Pomrenke H."/>
            <person name="Brambilla E."/>
            <person name="Klenk H.-P."/>
            <person name="Eisen J.A."/>
        </authorList>
    </citation>
    <scope>NUCLEOTIDE SEQUENCE [LARGE SCALE GENOMIC DNA]</scope>
    <source>
        <strain evidence="4">ATCC 35273 / DSM 5150 / MD-1</strain>
    </source>
</reference>
<dbReference type="AlphaFoldDB" id="L0K7Q3"/>
<name>L0K7Q3_HALHC</name>
<dbReference type="InterPro" id="IPR006860">
    <property type="entry name" value="FecR"/>
</dbReference>
<feature type="compositionally biased region" description="Basic residues" evidence="1">
    <location>
        <begin position="278"/>
        <end position="288"/>
    </location>
</feature>
<dbReference type="KEGG" id="hhl:Halha_1337"/>
<dbReference type="RefSeq" id="WP_015327004.1">
    <property type="nucleotide sequence ID" value="NC_019978.1"/>
</dbReference>
<feature type="compositionally biased region" description="Polar residues" evidence="1">
    <location>
        <begin position="247"/>
        <end position="265"/>
    </location>
</feature>
<keyword evidence="4" id="KW-1185">Reference proteome</keyword>
<dbReference type="eggNOG" id="COG4254">
    <property type="taxonomic scope" value="Bacteria"/>
</dbReference>
<dbReference type="PATRIC" id="fig|748449.3.peg.1294"/>